<dbReference type="Gene3D" id="3.40.50.450">
    <property type="match status" value="1"/>
</dbReference>
<accession>A0ABR8PQK4</accession>
<dbReference type="PANTHER" id="PTHR43022">
    <property type="entry name" value="PROTEIN SMF"/>
    <property type="match status" value="1"/>
</dbReference>
<protein>
    <submittedName>
        <fullName evidence="4">DNA-protecting protein DprA</fullName>
    </submittedName>
</protein>
<comment type="similarity">
    <text evidence="1">Belongs to the DprA/Smf family.</text>
</comment>
<dbReference type="Pfam" id="PF17782">
    <property type="entry name" value="WHD_DprA"/>
    <property type="match status" value="1"/>
</dbReference>
<dbReference type="InterPro" id="IPR003488">
    <property type="entry name" value="DprA"/>
</dbReference>
<evidence type="ECO:0000259" key="3">
    <source>
        <dbReference type="Pfam" id="PF17782"/>
    </source>
</evidence>
<gene>
    <name evidence="4" type="primary">dprA</name>
    <name evidence="4" type="ORF">H9661_03600</name>
</gene>
<reference evidence="4 5" key="1">
    <citation type="submission" date="2020-08" db="EMBL/GenBank/DDBJ databases">
        <title>A Genomic Blueprint of the Chicken Gut Microbiome.</title>
        <authorList>
            <person name="Gilroy R."/>
            <person name="Ravi A."/>
            <person name="Getino M."/>
            <person name="Pursley I."/>
            <person name="Horton D.L."/>
            <person name="Alikhan N.-F."/>
            <person name="Baker D."/>
            <person name="Gharbi K."/>
            <person name="Hall N."/>
            <person name="Watson M."/>
            <person name="Adriaenssens E.M."/>
            <person name="Foster-Nyarko E."/>
            <person name="Jarju S."/>
            <person name="Secka A."/>
            <person name="Antonio M."/>
            <person name="Oren A."/>
            <person name="Chaudhuri R."/>
            <person name="La Ragione R.M."/>
            <person name="Hildebrand F."/>
            <person name="Pallen M.J."/>
        </authorList>
    </citation>
    <scope>NUCLEOTIDE SEQUENCE [LARGE SCALE GENOMIC DNA]</scope>
    <source>
        <strain evidence="4 5">Sa3CVN1</strain>
    </source>
</reference>
<evidence type="ECO:0000313" key="4">
    <source>
        <dbReference type="EMBL" id="MBD7910437.1"/>
    </source>
</evidence>
<organism evidence="4 5">
    <name type="scientific">Clostridium cibarium</name>
    <dbReference type="NCBI Taxonomy" id="2762247"/>
    <lineage>
        <taxon>Bacteria</taxon>
        <taxon>Bacillati</taxon>
        <taxon>Bacillota</taxon>
        <taxon>Clostridia</taxon>
        <taxon>Eubacteriales</taxon>
        <taxon>Clostridiaceae</taxon>
        <taxon>Clostridium</taxon>
    </lineage>
</organism>
<proteinExistence type="inferred from homology"/>
<feature type="domain" description="Smf/DprA SLOG" evidence="2">
    <location>
        <begin position="74"/>
        <end position="280"/>
    </location>
</feature>
<keyword evidence="5" id="KW-1185">Reference proteome</keyword>
<dbReference type="Gene3D" id="1.10.10.10">
    <property type="entry name" value="Winged helix-like DNA-binding domain superfamily/Winged helix DNA-binding domain"/>
    <property type="match status" value="1"/>
</dbReference>
<dbReference type="EMBL" id="JACSRA010000004">
    <property type="protein sequence ID" value="MBD7910437.1"/>
    <property type="molecule type" value="Genomic_DNA"/>
</dbReference>
<dbReference type="NCBIfam" id="TIGR00732">
    <property type="entry name" value="dprA"/>
    <property type="match status" value="1"/>
</dbReference>
<dbReference type="InterPro" id="IPR057666">
    <property type="entry name" value="DrpA_SLOG"/>
</dbReference>
<dbReference type="PANTHER" id="PTHR43022:SF1">
    <property type="entry name" value="PROTEIN SMF"/>
    <property type="match status" value="1"/>
</dbReference>
<dbReference type="Proteomes" id="UP000627781">
    <property type="component" value="Unassembled WGS sequence"/>
</dbReference>
<dbReference type="RefSeq" id="WP_143314891.1">
    <property type="nucleotide sequence ID" value="NZ_JACSRA010000004.1"/>
</dbReference>
<dbReference type="InterPro" id="IPR041614">
    <property type="entry name" value="DprA_WH"/>
</dbReference>
<feature type="domain" description="DprA winged helix" evidence="3">
    <location>
        <begin position="288"/>
        <end position="344"/>
    </location>
</feature>
<sequence length="350" mass="39582">MKFKIWLLMLNINEEIKLNLLNKYKDPKIIYDNFLDIINENNIIMNKIKTYKKELFLEKAEEIYKWTIENEVGLITRDDEDYPEGLKTIKYAPYGLFYKGNKEILKNRIVAIVGSRACTSYGIEVTKLLTKELNSYNITIISGGAKGVDSVAHRTVLNEKGKTIVVLGSGIDVVYPAQNRFLFKEVANDGLILSEFIPGTKPLSYNFPRRNRIISALSELVIVVEASDRSGSLITAGYAIEQGRNVMAVPGSIFFKGSSGCNKLIRDGAQIFCSMEDLHTLLDLRSKESKAIDSPVKKKILSLISEEPIHIDEIVNRSVIDREALFNVLFDMQIKNEIISLPGNYYARII</sequence>
<name>A0ABR8PQK4_9CLOT</name>
<evidence type="ECO:0000313" key="5">
    <source>
        <dbReference type="Proteomes" id="UP000627781"/>
    </source>
</evidence>
<evidence type="ECO:0000256" key="1">
    <source>
        <dbReference type="ARBA" id="ARBA00006525"/>
    </source>
</evidence>
<dbReference type="SUPFAM" id="SSF102405">
    <property type="entry name" value="MCP/YpsA-like"/>
    <property type="match status" value="1"/>
</dbReference>
<evidence type="ECO:0000259" key="2">
    <source>
        <dbReference type="Pfam" id="PF02481"/>
    </source>
</evidence>
<comment type="caution">
    <text evidence="4">The sequence shown here is derived from an EMBL/GenBank/DDBJ whole genome shotgun (WGS) entry which is preliminary data.</text>
</comment>
<dbReference type="InterPro" id="IPR036388">
    <property type="entry name" value="WH-like_DNA-bd_sf"/>
</dbReference>
<dbReference type="Pfam" id="PF02481">
    <property type="entry name" value="DNA_processg_A"/>
    <property type="match status" value="1"/>
</dbReference>